<dbReference type="PANTHER" id="PTHR18847:SF0">
    <property type="entry name" value="NUCLEAR CAP-BINDING PROTEIN SUBUNIT 2"/>
    <property type="match status" value="1"/>
</dbReference>
<evidence type="ECO:0000256" key="8">
    <source>
        <dbReference type="RuleBase" id="RU364036"/>
    </source>
</evidence>
<comment type="similarity">
    <text evidence="2 8">Belongs to the RRM NCBP2 family.</text>
</comment>
<dbReference type="PROSITE" id="PS50102">
    <property type="entry name" value="RRM"/>
    <property type="match status" value="1"/>
</dbReference>
<keyword evidence="12" id="KW-1185">Reference proteome</keyword>
<keyword evidence="4 7" id="KW-0694">RNA-binding</keyword>
<dbReference type="CDD" id="cd12240">
    <property type="entry name" value="RRM_NCBP2"/>
    <property type="match status" value="1"/>
</dbReference>
<dbReference type="SUPFAM" id="SSF54928">
    <property type="entry name" value="RNA-binding domain, RBD"/>
    <property type="match status" value="1"/>
</dbReference>
<evidence type="ECO:0000256" key="6">
    <source>
        <dbReference type="ARBA" id="ARBA00023242"/>
    </source>
</evidence>
<keyword evidence="3 8" id="KW-0507">mRNA processing</keyword>
<dbReference type="InterPro" id="IPR027157">
    <property type="entry name" value="NCBP2"/>
</dbReference>
<keyword evidence="5 8" id="KW-0508">mRNA splicing</keyword>
<dbReference type="InterPro" id="IPR034148">
    <property type="entry name" value="NCBP2_RRM"/>
</dbReference>
<proteinExistence type="inferred from homology"/>
<dbReference type="GO" id="GO:0005634">
    <property type="term" value="C:nucleus"/>
    <property type="evidence" value="ECO:0007669"/>
    <property type="project" value="UniProtKB-SubCell"/>
</dbReference>
<evidence type="ECO:0000259" key="10">
    <source>
        <dbReference type="PROSITE" id="PS50102"/>
    </source>
</evidence>
<evidence type="ECO:0000256" key="1">
    <source>
        <dbReference type="ARBA" id="ARBA00004123"/>
    </source>
</evidence>
<dbReference type="SMART" id="SM00360">
    <property type="entry name" value="RRM"/>
    <property type="match status" value="1"/>
</dbReference>
<dbReference type="Proteomes" id="UP001438707">
    <property type="component" value="Unassembled WGS sequence"/>
</dbReference>
<feature type="region of interest" description="Disordered" evidence="9">
    <location>
        <begin position="167"/>
        <end position="198"/>
    </location>
</feature>
<gene>
    <name evidence="11" type="ORF">WJX74_007546</name>
</gene>
<accession>A0AAW1S3U3</accession>
<dbReference type="EMBL" id="JALJOS010000004">
    <property type="protein sequence ID" value="KAK9840321.1"/>
    <property type="molecule type" value="Genomic_DNA"/>
</dbReference>
<keyword evidence="6 8" id="KW-0539">Nucleus</keyword>
<evidence type="ECO:0000313" key="12">
    <source>
        <dbReference type="Proteomes" id="UP001438707"/>
    </source>
</evidence>
<organism evidence="11 12">
    <name type="scientific">Apatococcus lobatus</name>
    <dbReference type="NCBI Taxonomy" id="904363"/>
    <lineage>
        <taxon>Eukaryota</taxon>
        <taxon>Viridiplantae</taxon>
        <taxon>Chlorophyta</taxon>
        <taxon>core chlorophytes</taxon>
        <taxon>Trebouxiophyceae</taxon>
        <taxon>Chlorellales</taxon>
        <taxon>Chlorellaceae</taxon>
        <taxon>Apatococcus</taxon>
    </lineage>
</organism>
<dbReference type="GO" id="GO:0005846">
    <property type="term" value="C:nuclear cap binding complex"/>
    <property type="evidence" value="ECO:0007669"/>
    <property type="project" value="InterPro"/>
</dbReference>
<name>A0AAW1S3U3_9CHLO</name>
<feature type="domain" description="RRM" evidence="10">
    <location>
        <begin position="35"/>
        <end position="113"/>
    </location>
</feature>
<dbReference type="InterPro" id="IPR035979">
    <property type="entry name" value="RBD_domain_sf"/>
</dbReference>
<evidence type="ECO:0000256" key="5">
    <source>
        <dbReference type="ARBA" id="ARBA00023187"/>
    </source>
</evidence>
<dbReference type="AlphaFoldDB" id="A0AAW1S3U3"/>
<reference evidence="11 12" key="1">
    <citation type="journal article" date="2024" name="Nat. Commun.">
        <title>Phylogenomics reveals the evolutionary origins of lichenization in chlorophyte algae.</title>
        <authorList>
            <person name="Puginier C."/>
            <person name="Libourel C."/>
            <person name="Otte J."/>
            <person name="Skaloud P."/>
            <person name="Haon M."/>
            <person name="Grisel S."/>
            <person name="Petersen M."/>
            <person name="Berrin J.G."/>
            <person name="Delaux P.M."/>
            <person name="Dal Grande F."/>
            <person name="Keller J."/>
        </authorList>
    </citation>
    <scope>NUCLEOTIDE SEQUENCE [LARGE SCALE GENOMIC DNA]</scope>
    <source>
        <strain evidence="11 12">SAG 2145</strain>
    </source>
</reference>
<dbReference type="PANTHER" id="PTHR18847">
    <property type="entry name" value="20 KD NUCLEAR CAP BINDING PROTEIN"/>
    <property type="match status" value="1"/>
</dbReference>
<evidence type="ECO:0000256" key="3">
    <source>
        <dbReference type="ARBA" id="ARBA00022664"/>
    </source>
</evidence>
<dbReference type="FunFam" id="3.30.70.330:FF:000128">
    <property type="entry name" value="Nuclear cap-binding protein subunit 2"/>
    <property type="match status" value="1"/>
</dbReference>
<dbReference type="Gene3D" id="3.30.70.330">
    <property type="match status" value="1"/>
</dbReference>
<dbReference type="InterPro" id="IPR000504">
    <property type="entry name" value="RRM_dom"/>
</dbReference>
<dbReference type="GO" id="GO:0045292">
    <property type="term" value="P:mRNA cis splicing, via spliceosome"/>
    <property type="evidence" value="ECO:0007669"/>
    <property type="project" value="InterPro"/>
</dbReference>
<comment type="subcellular location">
    <subcellularLocation>
        <location evidence="1 8">Nucleus</location>
    </subcellularLocation>
</comment>
<sequence>MARLLKVLEPPAPAYRDRRFKGSQEEFEHRLATSTTIYVGNLSFYTTEEQLYELFSKAGPVKRIVMGLDKHKKTPCGFCFVIYYTRQATEDCVTFISGTKLDDRRVRCDYDWGFQDDRQFGRGRSGGQVRDEYRTDFDAGRGGFGNIVKNELMTRQQEMQLRMNEYAEGQDDEIEHTAAPMAEDNDLQPEAGGASDDD</sequence>
<evidence type="ECO:0000256" key="7">
    <source>
        <dbReference type="PROSITE-ProRule" id="PRU00176"/>
    </source>
</evidence>
<evidence type="ECO:0000313" key="11">
    <source>
        <dbReference type="EMBL" id="KAK9840321.1"/>
    </source>
</evidence>
<evidence type="ECO:0000256" key="4">
    <source>
        <dbReference type="ARBA" id="ARBA00022884"/>
    </source>
</evidence>
<evidence type="ECO:0000256" key="9">
    <source>
        <dbReference type="SAM" id="MobiDB-lite"/>
    </source>
</evidence>
<dbReference type="Pfam" id="PF00076">
    <property type="entry name" value="RRM_1"/>
    <property type="match status" value="1"/>
</dbReference>
<dbReference type="InterPro" id="IPR012677">
    <property type="entry name" value="Nucleotide-bd_a/b_plait_sf"/>
</dbReference>
<protein>
    <recommendedName>
        <fullName evidence="8">Nuclear cap-binding protein subunit 2</fullName>
    </recommendedName>
    <alternativeName>
        <fullName evidence="8">20 kDa nuclear cap-binding protein</fullName>
    </alternativeName>
</protein>
<evidence type="ECO:0000256" key="2">
    <source>
        <dbReference type="ARBA" id="ARBA00010725"/>
    </source>
</evidence>
<dbReference type="GO" id="GO:0000339">
    <property type="term" value="F:RNA cap binding"/>
    <property type="evidence" value="ECO:0007669"/>
    <property type="project" value="InterPro"/>
</dbReference>
<comment type="caution">
    <text evidence="11">The sequence shown here is derived from an EMBL/GenBank/DDBJ whole genome shotgun (WGS) entry which is preliminary data.</text>
</comment>